<dbReference type="Pfam" id="PF07676">
    <property type="entry name" value="PD40"/>
    <property type="match status" value="2"/>
</dbReference>
<sequence length="530" mass="58148">MLAYLSEDDGSPQIHICFHGCNHRTHNASENNAVMMDTVFGTVTPGLKDRPSITRGRLVYVLTQEPSGRARDYWNAVYNIDLKTGITRRITPPGVADFSPAISPSGQLLVTSFALPSFSGNLEEVRKLCNLTGIHALSSMLVMVASTEGKGWHAEIEALCLDLYVLSAVDGLGQCLVAKDGGWPYWADELTVFFHRQADDGWWSIFRITLSEQGASELECITPPVYMPSLLQHRKEVTGLQLQLDGRIVSTVICRENLNPMKVNGYNDEKETAPSVNTLIPYLEPVLSPLPQVSLIHVDGAVPAFSPDGSMILFIKAVFQPGLWVVNLNGTGIRKVFEQVVFACNWDPIRKGTVYVSLGPSFVAEDKTVHILPIHDADTIDLKPREKNLAVTLLTKLDSFAVCYIHPDGTGLHKVLESEGGGRVNHPWFSSDSKSIVFTSDEAGVSVEPISVQNQFQPYSDLFLSKADGTVVQHLTHNAYENGTPAWGCAFIPPHDLSGEGKKLSGQFDDSHFLKTKPKLVAPKRVCGQV</sequence>
<gene>
    <name evidence="1" type="ORF">CSSPJE1EN1_LOCUS12698</name>
</gene>
<protein>
    <submittedName>
        <fullName evidence="1">Uncharacterized protein</fullName>
    </submittedName>
</protein>
<dbReference type="EMBL" id="OZ020114">
    <property type="protein sequence ID" value="CAK9267220.1"/>
    <property type="molecule type" value="Genomic_DNA"/>
</dbReference>
<dbReference type="PANTHER" id="PTHR32161:SF8">
    <property type="entry name" value="DPP6 N-TERMINAL DOMAIN-LIKE PROTEIN"/>
    <property type="match status" value="1"/>
</dbReference>
<dbReference type="PANTHER" id="PTHR32161">
    <property type="entry name" value="DPP6 N-TERMINAL DOMAIN-LIKE PROTEIN"/>
    <property type="match status" value="1"/>
</dbReference>
<dbReference type="InterPro" id="IPR011659">
    <property type="entry name" value="WD40"/>
</dbReference>
<organism evidence="1 2">
    <name type="scientific">Sphagnum jensenii</name>
    <dbReference type="NCBI Taxonomy" id="128206"/>
    <lineage>
        <taxon>Eukaryota</taxon>
        <taxon>Viridiplantae</taxon>
        <taxon>Streptophyta</taxon>
        <taxon>Embryophyta</taxon>
        <taxon>Bryophyta</taxon>
        <taxon>Sphagnophytina</taxon>
        <taxon>Sphagnopsida</taxon>
        <taxon>Sphagnales</taxon>
        <taxon>Sphagnaceae</taxon>
        <taxon>Sphagnum</taxon>
    </lineage>
</organism>
<dbReference type="InterPro" id="IPR011042">
    <property type="entry name" value="6-blade_b-propeller_TolB-like"/>
</dbReference>
<keyword evidence="2" id="KW-1185">Reference proteome</keyword>
<proteinExistence type="predicted"/>
<dbReference type="SUPFAM" id="SSF82171">
    <property type="entry name" value="DPP6 N-terminal domain-like"/>
    <property type="match status" value="1"/>
</dbReference>
<evidence type="ECO:0000313" key="1">
    <source>
        <dbReference type="EMBL" id="CAK9267220.1"/>
    </source>
</evidence>
<name>A0ABP0WNZ6_9BRYO</name>
<evidence type="ECO:0000313" key="2">
    <source>
        <dbReference type="Proteomes" id="UP001497444"/>
    </source>
</evidence>
<reference evidence="1" key="1">
    <citation type="submission" date="2024-02" db="EMBL/GenBank/DDBJ databases">
        <authorList>
            <consortium name="ELIXIR-Norway"/>
            <consortium name="Elixir Norway"/>
        </authorList>
    </citation>
    <scope>NUCLEOTIDE SEQUENCE</scope>
</reference>
<dbReference type="Proteomes" id="UP001497444">
    <property type="component" value="Chromosome 19"/>
</dbReference>
<accession>A0ABP0WNZ6</accession>
<dbReference type="Gene3D" id="2.120.10.30">
    <property type="entry name" value="TolB, C-terminal domain"/>
    <property type="match status" value="1"/>
</dbReference>